<evidence type="ECO:0000256" key="1">
    <source>
        <dbReference type="ARBA" id="ARBA00003257"/>
    </source>
</evidence>
<evidence type="ECO:0000256" key="13">
    <source>
        <dbReference type="ARBA" id="ARBA00023027"/>
    </source>
</evidence>
<organism evidence="20">
    <name type="scientific">Stygobromus tenuis potomacus</name>
    <dbReference type="NCBI Taxonomy" id="1849149"/>
    <lineage>
        <taxon>Eukaryota</taxon>
        <taxon>Metazoa</taxon>
        <taxon>Ecdysozoa</taxon>
        <taxon>Arthropoda</taxon>
        <taxon>Crustacea</taxon>
        <taxon>Multicrustacea</taxon>
        <taxon>Malacostraca</taxon>
        <taxon>Eumalacostraca</taxon>
        <taxon>Peracarida</taxon>
        <taxon>Amphipoda</taxon>
        <taxon>Senticaudata</taxon>
        <taxon>Gammarida</taxon>
        <taxon>Crangonyctidira</taxon>
        <taxon>Crangonyctoidea</taxon>
        <taxon>Crangonyctidae</taxon>
        <taxon>Stygobromus</taxon>
    </lineage>
</organism>
<evidence type="ECO:0000256" key="6">
    <source>
        <dbReference type="ARBA" id="ARBA00022448"/>
    </source>
</evidence>
<dbReference type="InterPro" id="IPR050175">
    <property type="entry name" value="Complex_I_Subunit_2"/>
</dbReference>
<dbReference type="GO" id="GO:0005743">
    <property type="term" value="C:mitochondrial inner membrane"/>
    <property type="evidence" value="ECO:0007669"/>
    <property type="project" value="UniProtKB-SubCell"/>
</dbReference>
<evidence type="ECO:0000256" key="3">
    <source>
        <dbReference type="ARBA" id="ARBA00007012"/>
    </source>
</evidence>
<feature type="transmembrane region" description="Helical" evidence="18">
    <location>
        <begin position="7"/>
        <end position="24"/>
    </location>
</feature>
<reference evidence="20" key="1">
    <citation type="submission" date="2016-03" db="EMBL/GenBank/DDBJ databases">
        <title>Comparative mitogenomic analyses of three North American stygobiont amphipods of the genus Stygobromus (Crustacea: Amphipoda).</title>
        <authorList>
            <person name="Aunins A.W."/>
            <person name="King T.L."/>
            <person name="Hobson C.S."/>
            <person name="Nelms D.L."/>
        </authorList>
    </citation>
    <scope>NUCLEOTIDE SEQUENCE</scope>
</reference>
<name>A0A172QHE1_9CRUS</name>
<dbReference type="Pfam" id="PF00361">
    <property type="entry name" value="Proton_antipo_M"/>
    <property type="match status" value="2"/>
</dbReference>
<keyword evidence="13 18" id="KW-0520">NAD</keyword>
<feature type="transmembrane region" description="Helical" evidence="18">
    <location>
        <begin position="234"/>
        <end position="254"/>
    </location>
</feature>
<keyword evidence="8 18" id="KW-0812">Transmembrane</keyword>
<comment type="function">
    <text evidence="1">Core subunit of the mitochondrial membrane respiratory chain NADH dehydrogenase (Complex I) that is believed to belong to the minimal assembly required for catalysis. Complex I functions in the transfer of electrons from NADH to the respiratory chain. The immediate electron acceptor for the enzyme is believed to be ubiquinone.</text>
</comment>
<evidence type="ECO:0000256" key="12">
    <source>
        <dbReference type="ARBA" id="ARBA00022989"/>
    </source>
</evidence>
<feature type="transmembrane region" description="Helical" evidence="18">
    <location>
        <begin position="310"/>
        <end position="329"/>
    </location>
</feature>
<dbReference type="PRINTS" id="PR01436">
    <property type="entry name" value="NADHDHGNASE2"/>
</dbReference>
<comment type="function">
    <text evidence="18">Core subunit of the mitochondrial membrane respiratory chain NADH dehydrogenase (Complex I) which catalyzes electron transfer from NADH through the respiratory chain, using ubiquinone as an electron acceptor. Essential for the catalytic activity and assembly of complex I.</text>
</comment>
<keyword evidence="6" id="KW-0813">Transport</keyword>
<evidence type="ECO:0000256" key="18">
    <source>
        <dbReference type="RuleBase" id="RU003403"/>
    </source>
</evidence>
<dbReference type="EMBL" id="KU869712">
    <property type="protein sequence ID" value="AND97105.1"/>
    <property type="molecule type" value="Genomic_DNA"/>
</dbReference>
<keyword evidence="11 18" id="KW-0249">Electron transport</keyword>
<comment type="catalytic activity">
    <reaction evidence="17 18">
        <text>a ubiquinone + NADH + 5 H(+)(in) = a ubiquinol + NAD(+) + 4 H(+)(out)</text>
        <dbReference type="Rhea" id="RHEA:29091"/>
        <dbReference type="Rhea" id="RHEA-COMP:9565"/>
        <dbReference type="Rhea" id="RHEA-COMP:9566"/>
        <dbReference type="ChEBI" id="CHEBI:15378"/>
        <dbReference type="ChEBI" id="CHEBI:16389"/>
        <dbReference type="ChEBI" id="CHEBI:17976"/>
        <dbReference type="ChEBI" id="CHEBI:57540"/>
        <dbReference type="ChEBI" id="CHEBI:57945"/>
        <dbReference type="EC" id="7.1.1.2"/>
    </reaction>
</comment>
<feature type="transmembrane region" description="Helical" evidence="18">
    <location>
        <begin position="120"/>
        <end position="139"/>
    </location>
</feature>
<dbReference type="AlphaFoldDB" id="A0A172QHE1"/>
<evidence type="ECO:0000256" key="14">
    <source>
        <dbReference type="ARBA" id="ARBA00023075"/>
    </source>
</evidence>
<comment type="subcellular location">
    <subcellularLocation>
        <location evidence="2 18">Mitochondrion inner membrane</location>
        <topology evidence="2 18">Multi-pass membrane protein</topology>
    </subcellularLocation>
</comment>
<evidence type="ECO:0000256" key="16">
    <source>
        <dbReference type="ARBA" id="ARBA00023136"/>
    </source>
</evidence>
<evidence type="ECO:0000313" key="20">
    <source>
        <dbReference type="EMBL" id="AND97105.1"/>
    </source>
</evidence>
<evidence type="ECO:0000256" key="10">
    <source>
        <dbReference type="ARBA" id="ARBA00022967"/>
    </source>
</evidence>
<evidence type="ECO:0000256" key="7">
    <source>
        <dbReference type="ARBA" id="ARBA00022660"/>
    </source>
</evidence>
<evidence type="ECO:0000256" key="8">
    <source>
        <dbReference type="ARBA" id="ARBA00022692"/>
    </source>
</evidence>
<dbReference type="PANTHER" id="PTHR46552:SF1">
    <property type="entry name" value="NADH-UBIQUINONE OXIDOREDUCTASE CHAIN 2"/>
    <property type="match status" value="1"/>
</dbReference>
<keyword evidence="7 18" id="KW-0679">Respiratory chain</keyword>
<gene>
    <name evidence="20" type="primary">nad2</name>
</gene>
<evidence type="ECO:0000256" key="11">
    <source>
        <dbReference type="ARBA" id="ARBA00022982"/>
    </source>
</evidence>
<evidence type="ECO:0000256" key="2">
    <source>
        <dbReference type="ARBA" id="ARBA00004448"/>
    </source>
</evidence>
<evidence type="ECO:0000256" key="17">
    <source>
        <dbReference type="ARBA" id="ARBA00049551"/>
    </source>
</evidence>
<keyword evidence="9 18" id="KW-0999">Mitochondrion inner membrane</keyword>
<dbReference type="InterPro" id="IPR001750">
    <property type="entry name" value="ND/Mrp_TM"/>
</dbReference>
<dbReference type="GO" id="GO:0008137">
    <property type="term" value="F:NADH dehydrogenase (ubiquinone) activity"/>
    <property type="evidence" value="ECO:0007669"/>
    <property type="project" value="UniProtKB-EC"/>
</dbReference>
<sequence length="331" mass="37051">MFMTFHPSIPLFFISLCASIFLVSSTNSWFMAWLALEINLLSFIPLMLSNSKYSSESALKYFLTQTLASIIVLASSLLGLIWLPILSSMSLMLALLLKVGAAPTHQWLPAVAEGLSWIQVFILLTIQKLAPLILISYLLASKYIFMIMTIYIVFSAIFGSIGGLVHPSLRKILSFSSIAHMSWILVSLQYSNFLWLNYFFLYITILVSVIYSFILTDSNKLSHLINKPSDSFNALLLVLPLLSLGGLPPFLGFLPKFLVLQQLMNFTNSFIFSILLASTLISLFFYVRISIMAILNHRSNLIYSMKASPTLSGLSWNTVGLLIPSLLFLTI</sequence>
<accession>A0A172QHE1</accession>
<feature type="transmembrane region" description="Helical" evidence="18">
    <location>
        <begin position="61"/>
        <end position="83"/>
    </location>
</feature>
<keyword evidence="12 18" id="KW-1133">Transmembrane helix</keyword>
<evidence type="ECO:0000256" key="5">
    <source>
        <dbReference type="ARBA" id="ARBA00021008"/>
    </source>
</evidence>
<keyword evidence="10 18" id="KW-1278">Translocase</keyword>
<proteinExistence type="inferred from homology"/>
<geneLocation type="mitochondrion" evidence="20"/>
<keyword evidence="14 18" id="KW-0830">Ubiquinone</keyword>
<evidence type="ECO:0000256" key="15">
    <source>
        <dbReference type="ARBA" id="ARBA00023128"/>
    </source>
</evidence>
<dbReference type="PANTHER" id="PTHR46552">
    <property type="entry name" value="NADH-UBIQUINONE OXIDOREDUCTASE CHAIN 2"/>
    <property type="match status" value="1"/>
</dbReference>
<feature type="domain" description="NADH:quinone oxidoreductase/Mrp antiporter transmembrane" evidence="19">
    <location>
        <begin position="27"/>
        <end position="76"/>
    </location>
</feature>
<dbReference type="GO" id="GO:0006120">
    <property type="term" value="P:mitochondrial electron transport, NADH to ubiquinone"/>
    <property type="evidence" value="ECO:0007669"/>
    <property type="project" value="InterPro"/>
</dbReference>
<evidence type="ECO:0000256" key="9">
    <source>
        <dbReference type="ARBA" id="ARBA00022792"/>
    </source>
</evidence>
<feature type="domain" description="NADH:quinone oxidoreductase/Mrp antiporter transmembrane" evidence="19">
    <location>
        <begin position="85"/>
        <end position="281"/>
    </location>
</feature>
<keyword evidence="15 18" id="KW-0496">Mitochondrion</keyword>
<dbReference type="EC" id="7.1.1.2" evidence="4 18"/>
<dbReference type="InterPro" id="IPR003917">
    <property type="entry name" value="NADH_UbQ_OxRdtase_chain2"/>
</dbReference>
<feature type="transmembrane region" description="Helical" evidence="18">
    <location>
        <begin position="266"/>
        <end position="289"/>
    </location>
</feature>
<feature type="transmembrane region" description="Helical" evidence="18">
    <location>
        <begin position="145"/>
        <end position="165"/>
    </location>
</feature>
<comment type="similarity">
    <text evidence="3 18">Belongs to the complex I subunit 2 family.</text>
</comment>
<keyword evidence="16 18" id="KW-0472">Membrane</keyword>
<feature type="transmembrane region" description="Helical" evidence="18">
    <location>
        <begin position="30"/>
        <end position="49"/>
    </location>
</feature>
<evidence type="ECO:0000259" key="19">
    <source>
        <dbReference type="Pfam" id="PF00361"/>
    </source>
</evidence>
<feature type="transmembrane region" description="Helical" evidence="18">
    <location>
        <begin position="196"/>
        <end position="214"/>
    </location>
</feature>
<protein>
    <recommendedName>
        <fullName evidence="5 18">NADH-ubiquinone oxidoreductase chain 2</fullName>
        <ecNumber evidence="4 18">7.1.1.2</ecNumber>
    </recommendedName>
</protein>
<evidence type="ECO:0000256" key="4">
    <source>
        <dbReference type="ARBA" id="ARBA00012944"/>
    </source>
</evidence>